<dbReference type="SUPFAM" id="SSF48371">
    <property type="entry name" value="ARM repeat"/>
    <property type="match status" value="1"/>
</dbReference>
<gene>
    <name evidence="3" type="ORF">MELLADRAFT_112732</name>
</gene>
<evidence type="ECO:0000259" key="2">
    <source>
        <dbReference type="SMART" id="SM00802"/>
    </source>
</evidence>
<dbReference type="EMBL" id="GL883159">
    <property type="protein sequence ID" value="EGF99436.1"/>
    <property type="molecule type" value="Genomic_DNA"/>
</dbReference>
<dbReference type="InterPro" id="IPR003151">
    <property type="entry name" value="PIK-rel_kinase_FAT"/>
</dbReference>
<dbReference type="GeneID" id="18924775"/>
<dbReference type="Proteomes" id="UP000001072">
    <property type="component" value="Unassembled WGS sequence"/>
</dbReference>
<feature type="compositionally biased region" description="Pro residues" evidence="1">
    <location>
        <begin position="858"/>
        <end position="871"/>
    </location>
</feature>
<protein>
    <recommendedName>
        <fullName evidence="2">UME domain-containing protein</fullName>
    </recommendedName>
</protein>
<dbReference type="OrthoDB" id="381190at2759"/>
<evidence type="ECO:0000256" key="1">
    <source>
        <dbReference type="SAM" id="MobiDB-lite"/>
    </source>
</evidence>
<dbReference type="HOGENOM" id="CLU_314755_0_0_1"/>
<dbReference type="VEuPathDB" id="FungiDB:MELLADRAFT_112732"/>
<organism evidence="4">
    <name type="scientific">Melampsora larici-populina (strain 98AG31 / pathotype 3-4-7)</name>
    <name type="common">Poplar leaf rust fungus</name>
    <dbReference type="NCBI Taxonomy" id="747676"/>
    <lineage>
        <taxon>Eukaryota</taxon>
        <taxon>Fungi</taxon>
        <taxon>Dikarya</taxon>
        <taxon>Basidiomycota</taxon>
        <taxon>Pucciniomycotina</taxon>
        <taxon>Pucciniomycetes</taxon>
        <taxon>Pucciniales</taxon>
        <taxon>Melampsoraceae</taxon>
        <taxon>Melampsora</taxon>
    </lineage>
</organism>
<keyword evidence="4" id="KW-1185">Reference proteome</keyword>
<dbReference type="InParanoid" id="F4S7E9"/>
<dbReference type="InterPro" id="IPR016024">
    <property type="entry name" value="ARM-type_fold"/>
</dbReference>
<feature type="region of interest" description="Disordered" evidence="1">
    <location>
        <begin position="899"/>
        <end position="929"/>
    </location>
</feature>
<evidence type="ECO:0000313" key="4">
    <source>
        <dbReference type="Proteomes" id="UP000001072"/>
    </source>
</evidence>
<dbReference type="RefSeq" id="XP_007417343.1">
    <property type="nucleotide sequence ID" value="XM_007417281.1"/>
</dbReference>
<dbReference type="AlphaFoldDB" id="F4S7E9"/>
<sequence>MNHHQNEITNQSITKKTSFPHADIEAQLQNLYLYSDFSSTTRSGHQDQLDHLGPIIRNIHLSKQQDAFLRHLLKFMRTKEAEIEAVCHANHQAPRGTNFHPNVLTSVIEKCLSSQIFINIDTTNVNIDSKEYRQVQSQKRSAIIRLVTRLLLQTDLSTPCDKEDCLGLLNHDVGMGLGVLDSLQMRLRIERNAAGRLLAITLSKSQTGVDSNGDRCRTLDANAILSKLNQMVTTNEARIQEDLIVPLMCKPSAYLRGVVRNQIVSLAQRSSVTVYKLLSRYLSLISETVVLDLRMNTKGLNLVAELLGTPNDVFLSQKSQYTVPRLVSLSNIPILERLASVIQDTLSNIISDHMVKILMTKQKIANLILLLNKGEKSALNNQSPKFSLLTLAPYCSGPLYFELIVEMRVSTEVNTIVKDQEVEDELRHQMLFILTVMNDTLQDLRGKYSIGNNIKVMEGLGNLIKIVKSGLNGFIPQITTTLQAALSIPAVREPALRVWDLFIKASSANDLKAFVGEVWNKLTPEQLTIATKIFHQILKKSKELGTKVYDIADITGLERPSLRSNTAPLITSDVHGLLKEAQQMLVSIKRLMSYLHKLRRLVDWLNDESGIVVRQSLKELKHSLYLEPDQIRVVTSGDSFDPVIRSLLKPLTGVAMRFNDISDDFKCLTFQCLGIIGALDPDWFEISDDGPGCVSPCQLWVQTANIARKAGHLQTSYSAVLQASELKTPTAFLQRSKLLKLEDQPHKAIAELERNLAHCTPKDSAGMSDDISTRDYATACLQRARWMDEVNRYDVNYIASKFDKLTSEHPEWSSPYYYFGRFYDEKATELNLLHTCELTLREELIPPERSLTVDPIPEEPPQPSSIPPQDPIPSVCVHEPSIAPQDLDPSLQFHMPVPAHRSPRHLASPKAQVNKGKQKMSKTVVFSLP</sequence>
<feature type="region of interest" description="Disordered" evidence="1">
    <location>
        <begin position="851"/>
        <end position="881"/>
    </location>
</feature>
<feature type="domain" description="UME" evidence="2">
    <location>
        <begin position="422"/>
        <end position="531"/>
    </location>
</feature>
<name>F4S7E9_MELLP</name>
<dbReference type="InterPro" id="IPR012993">
    <property type="entry name" value="UME"/>
</dbReference>
<accession>F4S7E9</accession>
<dbReference type="STRING" id="747676.F4S7E9"/>
<evidence type="ECO:0000313" key="3">
    <source>
        <dbReference type="EMBL" id="EGF99436.1"/>
    </source>
</evidence>
<dbReference type="Pfam" id="PF02259">
    <property type="entry name" value="FAT"/>
    <property type="match status" value="1"/>
</dbReference>
<dbReference type="KEGG" id="mlr:MELLADRAFT_112732"/>
<reference evidence="4" key="1">
    <citation type="journal article" date="2011" name="Proc. Natl. Acad. Sci. U.S.A.">
        <title>Obligate biotrophy features unraveled by the genomic analysis of rust fungi.</title>
        <authorList>
            <person name="Duplessis S."/>
            <person name="Cuomo C.A."/>
            <person name="Lin Y.-C."/>
            <person name="Aerts A."/>
            <person name="Tisserant E."/>
            <person name="Veneault-Fourrey C."/>
            <person name="Joly D.L."/>
            <person name="Hacquard S."/>
            <person name="Amselem J."/>
            <person name="Cantarel B.L."/>
            <person name="Chiu R."/>
            <person name="Coutinho P.M."/>
            <person name="Feau N."/>
            <person name="Field M."/>
            <person name="Frey P."/>
            <person name="Gelhaye E."/>
            <person name="Goldberg J."/>
            <person name="Grabherr M.G."/>
            <person name="Kodira C.D."/>
            <person name="Kohler A."/>
            <person name="Kuees U."/>
            <person name="Lindquist E.A."/>
            <person name="Lucas S.M."/>
            <person name="Mago R."/>
            <person name="Mauceli E."/>
            <person name="Morin E."/>
            <person name="Murat C."/>
            <person name="Pangilinan J.L."/>
            <person name="Park R."/>
            <person name="Pearson M."/>
            <person name="Quesneville H."/>
            <person name="Rouhier N."/>
            <person name="Sakthikumar S."/>
            <person name="Salamov A.A."/>
            <person name="Schmutz J."/>
            <person name="Selles B."/>
            <person name="Shapiro H."/>
            <person name="Tanguay P."/>
            <person name="Tuskan G.A."/>
            <person name="Henrissat B."/>
            <person name="Van de Peer Y."/>
            <person name="Rouze P."/>
            <person name="Ellis J.G."/>
            <person name="Dodds P.N."/>
            <person name="Schein J.E."/>
            <person name="Zhong S."/>
            <person name="Hamelin R.C."/>
            <person name="Grigoriev I.V."/>
            <person name="Szabo L.J."/>
            <person name="Martin F."/>
        </authorList>
    </citation>
    <scope>NUCLEOTIDE SEQUENCE [LARGE SCALE GENOMIC DNA]</scope>
    <source>
        <strain evidence="4">98AG31 / pathotype 3-4-7</strain>
    </source>
</reference>
<dbReference type="Pfam" id="PF08064">
    <property type="entry name" value="UME"/>
    <property type="match status" value="1"/>
</dbReference>
<proteinExistence type="predicted"/>
<dbReference type="GO" id="GO:0004674">
    <property type="term" value="F:protein serine/threonine kinase activity"/>
    <property type="evidence" value="ECO:0007669"/>
    <property type="project" value="InterPro"/>
</dbReference>
<dbReference type="eggNOG" id="KOG0890">
    <property type="taxonomic scope" value="Eukaryota"/>
</dbReference>
<dbReference type="SMART" id="SM00802">
    <property type="entry name" value="UME"/>
    <property type="match status" value="1"/>
</dbReference>